<dbReference type="EMBL" id="KE747829">
    <property type="protein sequence ID" value="RMZ72180.1"/>
    <property type="molecule type" value="Genomic_DNA"/>
</dbReference>
<reference evidence="2 3" key="1">
    <citation type="journal article" date="2014" name="PLoS ONE">
        <title>De novo Genome Assembly of the Fungal Plant Pathogen Pyrenophora semeniperda.</title>
        <authorList>
            <person name="Soliai M.M."/>
            <person name="Meyer S.E."/>
            <person name="Udall J.A."/>
            <person name="Elzinga D.E."/>
            <person name="Hermansen R.A."/>
            <person name="Bodily P.M."/>
            <person name="Hart A.A."/>
            <person name="Coleman C.E."/>
        </authorList>
    </citation>
    <scope>NUCLEOTIDE SEQUENCE [LARGE SCALE GENOMIC DNA]</scope>
    <source>
        <strain evidence="2 3">CCB06</strain>
        <tissue evidence="2">Mycelium</tissue>
    </source>
</reference>
<dbReference type="Proteomes" id="UP000265663">
    <property type="component" value="Unassembled WGS sequence"/>
</dbReference>
<evidence type="ECO:0000313" key="3">
    <source>
        <dbReference type="Proteomes" id="UP000265663"/>
    </source>
</evidence>
<keyword evidence="3" id="KW-1185">Reference proteome</keyword>
<dbReference type="AlphaFoldDB" id="A0A3M7MCQ0"/>
<accession>A0A3M7MCQ0</accession>
<evidence type="ECO:0000313" key="2">
    <source>
        <dbReference type="EMBL" id="RMZ72180.1"/>
    </source>
</evidence>
<feature type="compositionally biased region" description="Basic and acidic residues" evidence="1">
    <location>
        <begin position="11"/>
        <end position="22"/>
    </location>
</feature>
<gene>
    <name evidence="2" type="ORF">GMOD_00007185</name>
</gene>
<proteinExistence type="predicted"/>
<evidence type="ECO:0000256" key="1">
    <source>
        <dbReference type="SAM" id="MobiDB-lite"/>
    </source>
</evidence>
<organism evidence="2 3">
    <name type="scientific">Pyrenophora seminiperda CCB06</name>
    <dbReference type="NCBI Taxonomy" id="1302712"/>
    <lineage>
        <taxon>Eukaryota</taxon>
        <taxon>Fungi</taxon>
        <taxon>Dikarya</taxon>
        <taxon>Ascomycota</taxon>
        <taxon>Pezizomycotina</taxon>
        <taxon>Dothideomycetes</taxon>
        <taxon>Pleosporomycetidae</taxon>
        <taxon>Pleosporales</taxon>
        <taxon>Pleosporineae</taxon>
        <taxon>Pleosporaceae</taxon>
        <taxon>Pyrenophora</taxon>
    </lineage>
</organism>
<protein>
    <submittedName>
        <fullName evidence="2">Uncharacterized protein</fullName>
    </submittedName>
</protein>
<feature type="region of interest" description="Disordered" evidence="1">
    <location>
        <begin position="1"/>
        <end position="22"/>
    </location>
</feature>
<sequence>MPDTTESDIPSTREDKTGDVLG</sequence>
<name>A0A3M7MCQ0_9PLEO</name>